<evidence type="ECO:0000256" key="1">
    <source>
        <dbReference type="SAM" id="MobiDB-lite"/>
    </source>
</evidence>
<sequence length="62" mass="6920">MTSTSPSKKAFPGDPRSGENPNPTRNFFSFGVTENDLKLRFLFHRTYRKAKNPDPVSGNTGC</sequence>
<dbReference type="EMBL" id="NPDS01000001">
    <property type="protein sequence ID" value="PJZ58946.1"/>
    <property type="molecule type" value="Genomic_DNA"/>
</dbReference>
<protein>
    <submittedName>
        <fullName evidence="2">Uncharacterized protein</fullName>
    </submittedName>
</protein>
<organism evidence="2 3">
    <name type="scientific">Leptospira barantonii</name>
    <dbReference type="NCBI Taxonomy" id="2023184"/>
    <lineage>
        <taxon>Bacteria</taxon>
        <taxon>Pseudomonadati</taxon>
        <taxon>Spirochaetota</taxon>
        <taxon>Spirochaetia</taxon>
        <taxon>Leptospirales</taxon>
        <taxon>Leptospiraceae</taxon>
        <taxon>Leptospira</taxon>
    </lineage>
</organism>
<feature type="region of interest" description="Disordered" evidence="1">
    <location>
        <begin position="1"/>
        <end position="26"/>
    </location>
</feature>
<evidence type="ECO:0000313" key="3">
    <source>
        <dbReference type="Proteomes" id="UP000231879"/>
    </source>
</evidence>
<dbReference type="Proteomes" id="UP000231879">
    <property type="component" value="Unassembled WGS sequence"/>
</dbReference>
<comment type="caution">
    <text evidence="2">The sequence shown here is derived from an EMBL/GenBank/DDBJ whole genome shotgun (WGS) entry which is preliminary data.</text>
</comment>
<keyword evidence="3" id="KW-1185">Reference proteome</keyword>
<accession>A0ABX4NQ41</accession>
<evidence type="ECO:0000313" key="2">
    <source>
        <dbReference type="EMBL" id="PJZ58946.1"/>
    </source>
</evidence>
<proteinExistence type="predicted"/>
<reference evidence="2 3" key="1">
    <citation type="submission" date="2017-07" db="EMBL/GenBank/DDBJ databases">
        <title>Leptospira spp. isolated from tropical soils.</title>
        <authorList>
            <person name="Thibeaux R."/>
            <person name="Iraola G."/>
            <person name="Ferres I."/>
            <person name="Bierque E."/>
            <person name="Girault D."/>
            <person name="Soupe-Gilbert M.-E."/>
            <person name="Picardeau M."/>
            <person name="Goarant C."/>
        </authorList>
    </citation>
    <scope>NUCLEOTIDE SEQUENCE [LARGE SCALE GENOMIC DNA]</scope>
    <source>
        <strain evidence="2 3">FH4-C-A1</strain>
    </source>
</reference>
<name>A0ABX4NQ41_9LEPT</name>
<gene>
    <name evidence="2" type="ORF">CH367_02600</name>
</gene>